<dbReference type="Pfam" id="PF00255">
    <property type="entry name" value="GSHPx"/>
    <property type="match status" value="1"/>
</dbReference>
<dbReference type="RefSeq" id="WP_109907310.1">
    <property type="nucleotide sequence ID" value="NZ_QGLE01000011.1"/>
</dbReference>
<dbReference type="InterPro" id="IPR029759">
    <property type="entry name" value="GPX_AS"/>
</dbReference>
<dbReference type="Gene3D" id="3.40.30.10">
    <property type="entry name" value="Glutaredoxin"/>
    <property type="match status" value="1"/>
</dbReference>
<dbReference type="PROSITE" id="PS00460">
    <property type="entry name" value="GLUTATHIONE_PEROXID_1"/>
    <property type="match status" value="1"/>
</dbReference>
<feature type="domain" description="Thioredoxin" evidence="6">
    <location>
        <begin position="28"/>
        <end position="186"/>
    </location>
</feature>
<proteinExistence type="inferred from homology"/>
<dbReference type="PROSITE" id="PS51355">
    <property type="entry name" value="GLUTATHIONE_PEROXID_3"/>
    <property type="match status" value="1"/>
</dbReference>
<dbReference type="OrthoDB" id="9785502at2"/>
<evidence type="ECO:0000256" key="3">
    <source>
        <dbReference type="ARBA" id="ARBA00023002"/>
    </source>
</evidence>
<dbReference type="PIRSF" id="PIRSF000303">
    <property type="entry name" value="Glutathion_perox"/>
    <property type="match status" value="1"/>
</dbReference>
<name>A0A317DXG7_9PROT</name>
<sequence>MLGKLGKLLTDNPLTGIAAAAIDKATGKAPAGSAHQFSFEALRGGALPLSQFAGKPLLVVNTASKCGFTPQYKGLEALYEKYHDRGLAIVGVPSNDFANQEPGGADEIAEFCEINYGVTFPLAAKVPVTGEEAHPFFKWLADERPMARPRWNFHKYLFDGQGRLVEAVASVTSPSTLAPAIEKLLATPAK</sequence>
<dbReference type="PANTHER" id="PTHR11592:SF78">
    <property type="entry name" value="GLUTATHIONE PEROXIDASE"/>
    <property type="match status" value="1"/>
</dbReference>
<keyword evidence="8" id="KW-1185">Reference proteome</keyword>
<dbReference type="Proteomes" id="UP000245461">
    <property type="component" value="Unassembled WGS sequence"/>
</dbReference>
<evidence type="ECO:0000259" key="6">
    <source>
        <dbReference type="PROSITE" id="PS51352"/>
    </source>
</evidence>
<evidence type="ECO:0000256" key="1">
    <source>
        <dbReference type="ARBA" id="ARBA00006926"/>
    </source>
</evidence>
<gene>
    <name evidence="7" type="ORF">DKG74_16675</name>
</gene>
<dbReference type="InterPro" id="IPR036249">
    <property type="entry name" value="Thioredoxin-like_sf"/>
</dbReference>
<dbReference type="GO" id="GO:0034599">
    <property type="term" value="P:cellular response to oxidative stress"/>
    <property type="evidence" value="ECO:0007669"/>
    <property type="project" value="TreeGrafter"/>
</dbReference>
<keyword evidence="2 5" id="KW-0575">Peroxidase</keyword>
<evidence type="ECO:0000256" key="2">
    <source>
        <dbReference type="ARBA" id="ARBA00022559"/>
    </source>
</evidence>
<dbReference type="InterPro" id="IPR013766">
    <property type="entry name" value="Thioredoxin_domain"/>
</dbReference>
<dbReference type="GO" id="GO:0004601">
    <property type="term" value="F:peroxidase activity"/>
    <property type="evidence" value="ECO:0007669"/>
    <property type="project" value="UniProtKB-KW"/>
</dbReference>
<accession>A0A317DXG7</accession>
<evidence type="ECO:0000313" key="7">
    <source>
        <dbReference type="EMBL" id="PWR19428.1"/>
    </source>
</evidence>
<keyword evidence="3 5" id="KW-0560">Oxidoreductase</keyword>
<dbReference type="PANTHER" id="PTHR11592">
    <property type="entry name" value="GLUTATHIONE PEROXIDASE"/>
    <property type="match status" value="1"/>
</dbReference>
<reference evidence="7 8" key="1">
    <citation type="submission" date="2018-05" db="EMBL/GenBank/DDBJ databases">
        <title>Zavarzinia sp. HR-AS.</title>
        <authorList>
            <person name="Lee Y."/>
            <person name="Jeon C.O."/>
        </authorList>
    </citation>
    <scope>NUCLEOTIDE SEQUENCE [LARGE SCALE GENOMIC DNA]</scope>
    <source>
        <strain evidence="7 8">HR-AS</strain>
    </source>
</reference>
<dbReference type="AlphaFoldDB" id="A0A317DXG7"/>
<dbReference type="PRINTS" id="PR01011">
    <property type="entry name" value="GLUTPROXDASE"/>
</dbReference>
<dbReference type="CDD" id="cd00340">
    <property type="entry name" value="GSH_Peroxidase"/>
    <property type="match status" value="1"/>
</dbReference>
<evidence type="ECO:0000313" key="8">
    <source>
        <dbReference type="Proteomes" id="UP000245461"/>
    </source>
</evidence>
<dbReference type="SUPFAM" id="SSF52833">
    <property type="entry name" value="Thioredoxin-like"/>
    <property type="match status" value="1"/>
</dbReference>
<dbReference type="InterPro" id="IPR000889">
    <property type="entry name" value="Glutathione_peroxidase"/>
</dbReference>
<evidence type="ECO:0000256" key="5">
    <source>
        <dbReference type="RuleBase" id="RU000499"/>
    </source>
</evidence>
<protein>
    <recommendedName>
        <fullName evidence="5">Glutathione peroxidase</fullName>
    </recommendedName>
</protein>
<dbReference type="EMBL" id="QGLE01000011">
    <property type="protein sequence ID" value="PWR19428.1"/>
    <property type="molecule type" value="Genomic_DNA"/>
</dbReference>
<comment type="caution">
    <text evidence="7">The sequence shown here is derived from an EMBL/GenBank/DDBJ whole genome shotgun (WGS) entry which is preliminary data.</text>
</comment>
<feature type="active site" evidence="4">
    <location>
        <position position="66"/>
    </location>
</feature>
<comment type="similarity">
    <text evidence="1 5">Belongs to the glutathione peroxidase family.</text>
</comment>
<dbReference type="PROSITE" id="PS51352">
    <property type="entry name" value="THIOREDOXIN_2"/>
    <property type="match status" value="1"/>
</dbReference>
<evidence type="ECO:0000256" key="4">
    <source>
        <dbReference type="PIRSR" id="PIRSR000303-1"/>
    </source>
</evidence>
<organism evidence="7 8">
    <name type="scientific">Zavarzinia aquatilis</name>
    <dbReference type="NCBI Taxonomy" id="2211142"/>
    <lineage>
        <taxon>Bacteria</taxon>
        <taxon>Pseudomonadati</taxon>
        <taxon>Pseudomonadota</taxon>
        <taxon>Alphaproteobacteria</taxon>
        <taxon>Rhodospirillales</taxon>
        <taxon>Zavarziniaceae</taxon>
        <taxon>Zavarzinia</taxon>
    </lineage>
</organism>